<name>A0ABW4ZDJ8_9BACT</name>
<evidence type="ECO:0000313" key="3">
    <source>
        <dbReference type="EMBL" id="MFD2160078.1"/>
    </source>
</evidence>
<feature type="signal peptide" evidence="1">
    <location>
        <begin position="1"/>
        <end position="23"/>
    </location>
</feature>
<feature type="domain" description="Lysozyme inhibitor LprI-like N-terminal" evidence="2">
    <location>
        <begin position="23"/>
        <end position="119"/>
    </location>
</feature>
<dbReference type="Pfam" id="PF07007">
    <property type="entry name" value="LprI"/>
    <property type="match status" value="1"/>
</dbReference>
<dbReference type="RefSeq" id="WP_377178578.1">
    <property type="nucleotide sequence ID" value="NZ_JBHUJB010000070.1"/>
</dbReference>
<reference evidence="4" key="1">
    <citation type="journal article" date="2019" name="Int. J. Syst. Evol. Microbiol.">
        <title>The Global Catalogue of Microorganisms (GCM) 10K type strain sequencing project: providing services to taxonomists for standard genome sequencing and annotation.</title>
        <authorList>
            <consortium name="The Broad Institute Genomics Platform"/>
            <consortium name="The Broad Institute Genome Sequencing Center for Infectious Disease"/>
            <person name="Wu L."/>
            <person name="Ma J."/>
        </authorList>
    </citation>
    <scope>NUCLEOTIDE SEQUENCE [LARGE SCALE GENOMIC DNA]</scope>
    <source>
        <strain evidence="4">CCUG 57942</strain>
    </source>
</reference>
<evidence type="ECO:0000259" key="2">
    <source>
        <dbReference type="Pfam" id="PF07007"/>
    </source>
</evidence>
<keyword evidence="1" id="KW-0732">Signal</keyword>
<accession>A0ABW4ZDJ8</accession>
<dbReference type="Gene3D" id="1.20.1270.180">
    <property type="match status" value="1"/>
</dbReference>
<protein>
    <submittedName>
        <fullName evidence="3">Lysozyme inhibitor LprI family protein</fullName>
    </submittedName>
</protein>
<keyword evidence="4" id="KW-1185">Reference proteome</keyword>
<comment type="caution">
    <text evidence="3">The sequence shown here is derived from an EMBL/GenBank/DDBJ whole genome shotgun (WGS) entry which is preliminary data.</text>
</comment>
<gene>
    <name evidence="3" type="ORF">ACFSW8_14325</name>
</gene>
<evidence type="ECO:0000313" key="4">
    <source>
        <dbReference type="Proteomes" id="UP001597389"/>
    </source>
</evidence>
<dbReference type="InterPro" id="IPR009739">
    <property type="entry name" value="LprI-like_N"/>
</dbReference>
<dbReference type="Proteomes" id="UP001597389">
    <property type="component" value="Unassembled WGS sequence"/>
</dbReference>
<sequence>MKKLMCFVWIAFAGVSFVPSVMAQSQREMNEEAAAYYQEADKKLNAAYKAVMASYGADEGKKEALREAQRSWLKFTEQHLKTVFYIPKGENPRSYFGSMHAMNYAYEKGDLYYQRAVQLNKMIGIFEEEGCSG</sequence>
<organism evidence="3 4">
    <name type="scientific">Rubritalea tangerina</name>
    <dbReference type="NCBI Taxonomy" id="430798"/>
    <lineage>
        <taxon>Bacteria</taxon>
        <taxon>Pseudomonadati</taxon>
        <taxon>Verrucomicrobiota</taxon>
        <taxon>Verrucomicrobiia</taxon>
        <taxon>Verrucomicrobiales</taxon>
        <taxon>Rubritaleaceae</taxon>
        <taxon>Rubritalea</taxon>
    </lineage>
</organism>
<dbReference type="EMBL" id="JBHUJB010000070">
    <property type="protein sequence ID" value="MFD2160078.1"/>
    <property type="molecule type" value="Genomic_DNA"/>
</dbReference>
<proteinExistence type="predicted"/>
<evidence type="ECO:0000256" key="1">
    <source>
        <dbReference type="SAM" id="SignalP"/>
    </source>
</evidence>
<feature type="chain" id="PRO_5045261646" evidence="1">
    <location>
        <begin position="24"/>
        <end position="133"/>
    </location>
</feature>